<feature type="domain" description="N-acetyltransferase" evidence="3">
    <location>
        <begin position="8"/>
        <end position="162"/>
    </location>
</feature>
<evidence type="ECO:0000259" key="3">
    <source>
        <dbReference type="PROSITE" id="PS51186"/>
    </source>
</evidence>
<proteinExistence type="predicted"/>
<evidence type="ECO:0000313" key="5">
    <source>
        <dbReference type="Proteomes" id="UP000259030"/>
    </source>
</evidence>
<dbReference type="KEGG" id="dfc:DFI_16385"/>
<accession>A0A221T1H0</accession>
<organism evidence="4 5">
    <name type="scientific">Deinococcus ficus</name>
    <dbReference type="NCBI Taxonomy" id="317577"/>
    <lineage>
        <taxon>Bacteria</taxon>
        <taxon>Thermotogati</taxon>
        <taxon>Deinococcota</taxon>
        <taxon>Deinococci</taxon>
        <taxon>Deinococcales</taxon>
        <taxon>Deinococcaceae</taxon>
        <taxon>Deinococcus</taxon>
    </lineage>
</organism>
<evidence type="ECO:0000313" key="4">
    <source>
        <dbReference type="EMBL" id="ASN82734.1"/>
    </source>
</evidence>
<evidence type="ECO:0000256" key="2">
    <source>
        <dbReference type="ARBA" id="ARBA00023315"/>
    </source>
</evidence>
<dbReference type="CDD" id="cd04301">
    <property type="entry name" value="NAT_SF"/>
    <property type="match status" value="1"/>
</dbReference>
<dbReference type="Proteomes" id="UP000259030">
    <property type="component" value="Plasmid pDFI1"/>
</dbReference>
<dbReference type="PROSITE" id="PS51186">
    <property type="entry name" value="GNAT"/>
    <property type="match status" value="1"/>
</dbReference>
<dbReference type="EMBL" id="CP021082">
    <property type="protein sequence ID" value="ASN82734.1"/>
    <property type="molecule type" value="Genomic_DNA"/>
</dbReference>
<sequence length="162" mass="18320">MVGFMTLLPVRGLREADAPVVQAWLRTYLAEHLSWWQAAYGSPPASDLAELVGRDWQELIGADPDRQWVRVTGEHRAQGIVFAEKRRDRYMGFEVGVLSWIYVDETARGQGVSTALMTAAGDWMTAQGVRGREVFVTAQNTAAVRLYERHGYRVVDHRMLGR</sequence>
<dbReference type="InterPro" id="IPR016181">
    <property type="entry name" value="Acyl_CoA_acyltransferase"/>
</dbReference>
<geneLocation type="plasmid" evidence="5">
    <name>pdfi1</name>
</geneLocation>
<dbReference type="STRING" id="317577.GCA_000419625_02964"/>
<reference evidence="4 5" key="1">
    <citation type="submission" date="2017-05" db="EMBL/GenBank/DDBJ databases">
        <title>The complete genome sequence of Deinococcus ficus isolated from the rhizosphere of the Ficus religiosa L. in Taiwan.</title>
        <authorList>
            <person name="Wu K.-M."/>
            <person name="Liao T.-L."/>
            <person name="Liu Y.-M."/>
            <person name="Young C.-C."/>
            <person name="Tsai S.-F."/>
        </authorList>
    </citation>
    <scope>NUCLEOTIDE SEQUENCE [LARGE SCALE GENOMIC DNA]</scope>
    <source>
        <strain evidence="4 5">CC-FR2-10</strain>
        <plasmid evidence="5">pdfi1</plasmid>
    </source>
</reference>
<dbReference type="PANTHER" id="PTHR43877">
    <property type="entry name" value="AMINOALKYLPHOSPHONATE N-ACETYLTRANSFERASE-RELATED-RELATED"/>
    <property type="match status" value="1"/>
</dbReference>
<keyword evidence="2" id="KW-0012">Acyltransferase</keyword>
<dbReference type="Gene3D" id="3.40.630.30">
    <property type="match status" value="1"/>
</dbReference>
<dbReference type="GO" id="GO:0016747">
    <property type="term" value="F:acyltransferase activity, transferring groups other than amino-acyl groups"/>
    <property type="evidence" value="ECO:0007669"/>
    <property type="project" value="InterPro"/>
</dbReference>
<keyword evidence="1" id="KW-0808">Transferase</keyword>
<name>A0A221T1H0_9DEIO</name>
<protein>
    <recommendedName>
        <fullName evidence="3">N-acetyltransferase domain-containing protein</fullName>
    </recommendedName>
</protein>
<dbReference type="InterPro" id="IPR050832">
    <property type="entry name" value="Bact_Acetyltransf"/>
</dbReference>
<evidence type="ECO:0000256" key="1">
    <source>
        <dbReference type="ARBA" id="ARBA00022679"/>
    </source>
</evidence>
<dbReference type="AlphaFoldDB" id="A0A221T1H0"/>
<dbReference type="Pfam" id="PF00583">
    <property type="entry name" value="Acetyltransf_1"/>
    <property type="match status" value="1"/>
</dbReference>
<dbReference type="PANTHER" id="PTHR43877:SF2">
    <property type="entry name" value="AMINOALKYLPHOSPHONATE N-ACETYLTRANSFERASE-RELATED"/>
    <property type="match status" value="1"/>
</dbReference>
<gene>
    <name evidence="4" type="ORF">DFI_16385</name>
</gene>
<dbReference type="InterPro" id="IPR000182">
    <property type="entry name" value="GNAT_dom"/>
</dbReference>
<dbReference type="SUPFAM" id="SSF55729">
    <property type="entry name" value="Acyl-CoA N-acyltransferases (Nat)"/>
    <property type="match status" value="1"/>
</dbReference>
<keyword evidence="4" id="KW-0614">Plasmid</keyword>
<keyword evidence="5" id="KW-1185">Reference proteome</keyword>